<evidence type="ECO:0000259" key="13">
    <source>
        <dbReference type="PROSITE" id="PS50262"/>
    </source>
</evidence>
<dbReference type="STRING" id="300112.A0A4S2KLD0"/>
<dbReference type="GO" id="GO:0004930">
    <property type="term" value="F:G protein-coupled receptor activity"/>
    <property type="evidence" value="ECO:0007669"/>
    <property type="project" value="UniProtKB-KW"/>
</dbReference>
<keyword evidence="8 10" id="KW-0675">Receptor</keyword>
<accession>A0A4S2KLD0</accession>
<keyword evidence="4 10" id="KW-0812">Transmembrane</keyword>
<feature type="transmembrane region" description="Helical" evidence="12">
    <location>
        <begin position="104"/>
        <end position="126"/>
    </location>
</feature>
<keyword evidence="6 10" id="KW-0297">G-protein coupled receptor</keyword>
<evidence type="ECO:0000256" key="5">
    <source>
        <dbReference type="ARBA" id="ARBA00022989"/>
    </source>
</evidence>
<gene>
    <name evidence="14" type="ORF">DBV15_09747</name>
</gene>
<dbReference type="Proteomes" id="UP000310200">
    <property type="component" value="Unassembled WGS sequence"/>
</dbReference>
<evidence type="ECO:0000256" key="1">
    <source>
        <dbReference type="ARBA" id="ARBA00004651"/>
    </source>
</evidence>
<evidence type="ECO:0000256" key="3">
    <source>
        <dbReference type="ARBA" id="ARBA00022475"/>
    </source>
</evidence>
<dbReference type="PANTHER" id="PTHR24249">
    <property type="entry name" value="HISTAMINE RECEPTOR-RELATED G-PROTEIN COUPLED RECEPTOR"/>
    <property type="match status" value="1"/>
</dbReference>
<dbReference type="PANTHER" id="PTHR24249:SF414">
    <property type="entry name" value="LP14436P"/>
    <property type="match status" value="1"/>
</dbReference>
<comment type="subcellular location">
    <subcellularLocation>
        <location evidence="1">Cell membrane</location>
        <topology evidence="1">Multi-pass membrane protein</topology>
    </subcellularLocation>
</comment>
<feature type="transmembrane region" description="Helical" evidence="12">
    <location>
        <begin position="147"/>
        <end position="168"/>
    </location>
</feature>
<feature type="transmembrane region" description="Helical" evidence="12">
    <location>
        <begin position="243"/>
        <end position="267"/>
    </location>
</feature>
<feature type="compositionally biased region" description="Low complexity" evidence="11">
    <location>
        <begin position="349"/>
        <end position="363"/>
    </location>
</feature>
<sequence>MYLKESNVTESDVNASTNAPSTDLPRNEENMFWILMDCFLFVAIVLGNVLTILAITWARRLRNVVSNYFILNLAVSDLMVGVTLPYHLAFYADDTLHRNKSVCISRFIMFSLACGGSIYNLIIIAIDRYVAIVYPLSYNAYATKRRVLLIIIVAWICTMGVSSIPTYWNNFDASNADQKCELETVLPRYYILAIQMPALFLSWIAMFLLYWKIWREAHMHARRMNLGIVPNIAEKNDRKSVQVVLLILGCFSICWFPYFVVVCIRMQTSDWRTNSMTLWYKSTFALAVANSAMNPFIYAWKNTNFRKAFLKILHFKSPNDYFNSSFKMYLEKQRQLKSQTDVQDSHRTNGNNNSPQYSPNPQSDHAEENRTENTILLFKSKTIRYFSILSRKILIKIIGRLTSTPVTPKAVLIFGVMRNGTFSGTRKYVDRPFLSVLQADPALFQQRRQFVVKQLRGSHNRRIAATSLAVHGALALLPSLVEYKQWRHAVDPLNKSRSRTQRDHRVMPCSVDLGIAVLRHHGVTYA</sequence>
<dbReference type="PRINTS" id="PR00237">
    <property type="entry name" value="GPCRRHODOPSN"/>
</dbReference>
<feature type="compositionally biased region" description="Polar residues" evidence="11">
    <location>
        <begin position="1"/>
        <end position="21"/>
    </location>
</feature>
<protein>
    <submittedName>
        <fullName evidence="14">5-hydroxytryptamine receptor 4</fullName>
    </submittedName>
</protein>
<keyword evidence="3" id="KW-1003">Cell membrane</keyword>
<evidence type="ECO:0000256" key="2">
    <source>
        <dbReference type="ARBA" id="ARBA00010663"/>
    </source>
</evidence>
<evidence type="ECO:0000256" key="9">
    <source>
        <dbReference type="ARBA" id="ARBA00023224"/>
    </source>
</evidence>
<feature type="transmembrane region" description="Helical" evidence="12">
    <location>
        <begin position="31"/>
        <end position="57"/>
    </location>
</feature>
<evidence type="ECO:0000256" key="11">
    <source>
        <dbReference type="SAM" id="MobiDB-lite"/>
    </source>
</evidence>
<evidence type="ECO:0000313" key="14">
    <source>
        <dbReference type="EMBL" id="TGZ48687.1"/>
    </source>
</evidence>
<dbReference type="PROSITE" id="PS50262">
    <property type="entry name" value="G_PROTEIN_RECEP_F1_2"/>
    <property type="match status" value="1"/>
</dbReference>
<dbReference type="PROSITE" id="PS00237">
    <property type="entry name" value="G_PROTEIN_RECEP_F1_1"/>
    <property type="match status" value="1"/>
</dbReference>
<feature type="domain" description="G-protein coupled receptors family 1 profile" evidence="13">
    <location>
        <begin position="47"/>
        <end position="298"/>
    </location>
</feature>
<feature type="transmembrane region" description="Helical" evidence="12">
    <location>
        <begin position="188"/>
        <end position="214"/>
    </location>
</feature>
<dbReference type="SMART" id="SM01381">
    <property type="entry name" value="7TM_GPCR_Srsx"/>
    <property type="match status" value="1"/>
</dbReference>
<evidence type="ECO:0000256" key="8">
    <source>
        <dbReference type="ARBA" id="ARBA00023170"/>
    </source>
</evidence>
<evidence type="ECO:0000256" key="7">
    <source>
        <dbReference type="ARBA" id="ARBA00023136"/>
    </source>
</evidence>
<dbReference type="InterPro" id="IPR017452">
    <property type="entry name" value="GPCR_Rhodpsn_7TM"/>
</dbReference>
<evidence type="ECO:0000256" key="12">
    <source>
        <dbReference type="SAM" id="Phobius"/>
    </source>
</evidence>
<name>A0A4S2KLD0_9HYME</name>
<dbReference type="InterPro" id="IPR000276">
    <property type="entry name" value="GPCR_Rhodpsn"/>
</dbReference>
<dbReference type="CDD" id="cd14967">
    <property type="entry name" value="7tmA_amine_R-like"/>
    <property type="match status" value="1"/>
</dbReference>
<dbReference type="GO" id="GO:0005886">
    <property type="term" value="C:plasma membrane"/>
    <property type="evidence" value="ECO:0007669"/>
    <property type="project" value="UniProtKB-SubCell"/>
</dbReference>
<feature type="region of interest" description="Disordered" evidence="11">
    <location>
        <begin position="1"/>
        <end position="22"/>
    </location>
</feature>
<keyword evidence="5 12" id="KW-1133">Transmembrane helix</keyword>
<evidence type="ECO:0000313" key="15">
    <source>
        <dbReference type="Proteomes" id="UP000310200"/>
    </source>
</evidence>
<comment type="caution">
    <text evidence="14">The sequence shown here is derived from an EMBL/GenBank/DDBJ whole genome shotgun (WGS) entry which is preliminary data.</text>
</comment>
<dbReference type="Gene3D" id="1.20.1070.10">
    <property type="entry name" value="Rhodopsin 7-helix transmembrane proteins"/>
    <property type="match status" value="1"/>
</dbReference>
<proteinExistence type="inferred from homology"/>
<feature type="transmembrane region" description="Helical" evidence="12">
    <location>
        <begin position="279"/>
        <end position="300"/>
    </location>
</feature>
<reference evidence="14 15" key="1">
    <citation type="journal article" date="2019" name="Philos. Trans. R. Soc. Lond., B, Biol. Sci.">
        <title>Ant behaviour and brain gene expression of defending hosts depend on the ecological success of the intruding social parasite.</title>
        <authorList>
            <person name="Kaur R."/>
            <person name="Stoldt M."/>
            <person name="Jongepier E."/>
            <person name="Feldmeyer B."/>
            <person name="Menzel F."/>
            <person name="Bornberg-Bauer E."/>
            <person name="Foitzik S."/>
        </authorList>
    </citation>
    <scope>NUCLEOTIDE SEQUENCE [LARGE SCALE GENOMIC DNA]</scope>
    <source>
        <tissue evidence="14">Whole body</tissue>
    </source>
</reference>
<organism evidence="14 15">
    <name type="scientific">Temnothorax longispinosus</name>
    <dbReference type="NCBI Taxonomy" id="300112"/>
    <lineage>
        <taxon>Eukaryota</taxon>
        <taxon>Metazoa</taxon>
        <taxon>Ecdysozoa</taxon>
        <taxon>Arthropoda</taxon>
        <taxon>Hexapoda</taxon>
        <taxon>Insecta</taxon>
        <taxon>Pterygota</taxon>
        <taxon>Neoptera</taxon>
        <taxon>Endopterygota</taxon>
        <taxon>Hymenoptera</taxon>
        <taxon>Apocrita</taxon>
        <taxon>Aculeata</taxon>
        <taxon>Formicoidea</taxon>
        <taxon>Formicidae</taxon>
        <taxon>Myrmicinae</taxon>
        <taxon>Temnothorax</taxon>
    </lineage>
</organism>
<keyword evidence="7 12" id="KW-0472">Membrane</keyword>
<comment type="similarity">
    <text evidence="2 10">Belongs to the G-protein coupled receptor 1 family.</text>
</comment>
<dbReference type="Pfam" id="PF00001">
    <property type="entry name" value="7tm_1"/>
    <property type="match status" value="1"/>
</dbReference>
<feature type="region of interest" description="Disordered" evidence="11">
    <location>
        <begin position="340"/>
        <end position="369"/>
    </location>
</feature>
<evidence type="ECO:0000256" key="4">
    <source>
        <dbReference type="ARBA" id="ARBA00022692"/>
    </source>
</evidence>
<evidence type="ECO:0000256" key="6">
    <source>
        <dbReference type="ARBA" id="ARBA00023040"/>
    </source>
</evidence>
<keyword evidence="15" id="KW-1185">Reference proteome</keyword>
<keyword evidence="9 10" id="KW-0807">Transducer</keyword>
<dbReference type="InterPro" id="IPR050569">
    <property type="entry name" value="TAAR"/>
</dbReference>
<dbReference type="SUPFAM" id="SSF81321">
    <property type="entry name" value="Family A G protein-coupled receptor-like"/>
    <property type="match status" value="1"/>
</dbReference>
<dbReference type="AlphaFoldDB" id="A0A4S2KLD0"/>
<dbReference type="EMBL" id="QBLH01002353">
    <property type="protein sequence ID" value="TGZ48687.1"/>
    <property type="molecule type" value="Genomic_DNA"/>
</dbReference>
<feature type="transmembrane region" description="Helical" evidence="12">
    <location>
        <begin position="69"/>
        <end position="92"/>
    </location>
</feature>
<evidence type="ECO:0000256" key="10">
    <source>
        <dbReference type="RuleBase" id="RU000688"/>
    </source>
</evidence>